<feature type="domain" description="UDENN" evidence="2">
    <location>
        <begin position="793"/>
        <end position="1264"/>
    </location>
</feature>
<dbReference type="InterPro" id="IPR001194">
    <property type="entry name" value="cDENN_dom"/>
</dbReference>
<evidence type="ECO:0000313" key="3">
    <source>
        <dbReference type="Proteomes" id="UP001652582"/>
    </source>
</evidence>
<dbReference type="PANTHER" id="PTHR15288:SF0">
    <property type="entry name" value="UDENN DOMAIN-CONTAINING PROTEIN"/>
    <property type="match status" value="1"/>
</dbReference>
<dbReference type="Proteomes" id="UP001652582">
    <property type="component" value="Chromosome 8"/>
</dbReference>
<organism evidence="3 4">
    <name type="scientific">Bicyclus anynana</name>
    <name type="common">Squinting bush brown butterfly</name>
    <dbReference type="NCBI Taxonomy" id="110368"/>
    <lineage>
        <taxon>Eukaryota</taxon>
        <taxon>Metazoa</taxon>
        <taxon>Ecdysozoa</taxon>
        <taxon>Arthropoda</taxon>
        <taxon>Hexapoda</taxon>
        <taxon>Insecta</taxon>
        <taxon>Pterygota</taxon>
        <taxon>Neoptera</taxon>
        <taxon>Endopterygota</taxon>
        <taxon>Lepidoptera</taxon>
        <taxon>Glossata</taxon>
        <taxon>Ditrysia</taxon>
        <taxon>Papilionoidea</taxon>
        <taxon>Nymphalidae</taxon>
        <taxon>Satyrinae</taxon>
        <taxon>Satyrini</taxon>
        <taxon>Mycalesina</taxon>
        <taxon>Bicyclus</taxon>
    </lineage>
</organism>
<feature type="region of interest" description="Disordered" evidence="1">
    <location>
        <begin position="81"/>
        <end position="100"/>
    </location>
</feature>
<feature type="region of interest" description="Disordered" evidence="1">
    <location>
        <begin position="294"/>
        <end position="322"/>
    </location>
</feature>
<sequence length="1325" mass="151501">MIAHPKNRVQAIKSKFESLQTENELILPKKVPLQDKQVTNINEKINNNEVAQEKPFASDEFEPKPNTSYLYSKNEVKRSFSDGKTSLTRQTSDPGKKLHRSHAFRCDRSQKIDLSPKRHGSCNGRSETSDFSLKMEKKLSKERRIQLGNFLEDQMKKENFQPPVSNSNEDCVIVGAVLEIPDVVPNSIPDSQVPKHILDQYAKVVKNKQQENRQDSMTDSGVSSETENVEEEKTSKISKLVSQYEKSDLNPDTIKTKPNLEDMNVLCASSETMKLERKNPHLILTDTLKKALKQPLPAGPPPKKPPRIFNQSATQETPEKTKKDAKKMLEKLEQALHKRENQNTSKNIYDIAETDHTLKKPKEMHYLCTELLDLKHKTLAPINENVKDPFTKCFNSLNCAIITNNSTLSLPYTRLSVHDTNICNCSVENIDTNNLTTFLKEKCLKCQSNDSRVHGFKCHLSCKCREEKSEFFVKEHIYDVPYNQCSGRDRQYGTLNFWKTNGNHSRSMEDLTSTKDEKIYDEPCEVSRPATPDVPITEFQKLRQNFENASQKVKIHSDLKPATPIKPILNKKVWKSTENVSADFRKAKRAVEKKFATETKRYKKSDAKTMFSLPKRETQLDVDRENLNRLMTEIYETVTAACNMDENKPGSFPTDLVDTPTEESVKLTRSLTEKRKNYVRRVSSRVAYLDKNVRGPRYRHQTSICSYKSEVLDNPYSTFRSWKSFRTSQSNLREKMDRHDSTDSKINLTDSSGNIISIQDTSDDSLDNLSIDEKAGCVDLELPFEPREKGLFNVCLLVGLNYMTGEAYVKSVFPSQVQVPPHIENLIFPETISSGSVGEWATEKTAQCYSLVLTDEKGERAYGYCRRVLPEGASTCLPLCYCLIGKYRAPGFYYKILQEIESHHGNSEVEINQILQQLFETDFPSSGEQISIMYTNINVSRKPNRNSVSLGDIHKCKTMPDPRRNESTVNVSVTKESLKEFEESSERMESELFVDTESHALPDYYDLENNNKCPKRVMLSLEGPRTSVIRRPLDPRADEDNMSVLLDSFGAGLVIKVFGSLLLERKVIVMGDQLNVISSCMEALQSALYPFVWQQPLISAIPAQIQRDVLTAPLPILAGMLAHHHPSHFEEGMLIDLAHPSKVLFYQGDESTIVPTASYKTLKTSLQMESKSRDKPEDTKTRNVMISEAFLRFFVDILGDFWKFFSEKEMKDGDFGKNGVVFDKDAFIKSASSKQVQYFLEWFTETAMFNHFIQNMALCYRDLPLPSDYINTGLVDTPLPNYYELFHERLRSRSKSEKSSNKIDYKNAVNKKVRLLKTKLRDLVT</sequence>
<accession>A0A6J1NJQ8</accession>
<protein>
    <submittedName>
        <fullName evidence="4">Uncharacterized protein LOC112049635</fullName>
    </submittedName>
</protein>
<feature type="compositionally biased region" description="Polar residues" evidence="1">
    <location>
        <begin position="82"/>
        <end position="93"/>
    </location>
</feature>
<evidence type="ECO:0000259" key="2">
    <source>
        <dbReference type="PROSITE" id="PS50211"/>
    </source>
</evidence>
<gene>
    <name evidence="4" type="primary">LOC112049635</name>
</gene>
<dbReference type="InterPro" id="IPR005113">
    <property type="entry name" value="uDENN_dom"/>
</dbReference>
<dbReference type="Gene3D" id="3.40.50.11500">
    <property type="match status" value="1"/>
</dbReference>
<dbReference type="Gene3D" id="3.30.450.200">
    <property type="match status" value="1"/>
</dbReference>
<keyword evidence="3" id="KW-1185">Reference proteome</keyword>
<dbReference type="OrthoDB" id="10266080at2759"/>
<evidence type="ECO:0000313" key="4">
    <source>
        <dbReference type="RefSeq" id="XP_023943371.2"/>
    </source>
</evidence>
<dbReference type="InterPro" id="IPR051942">
    <property type="entry name" value="DENN_domain_containing_2"/>
</dbReference>
<feature type="compositionally biased region" description="Polar residues" evidence="1">
    <location>
        <begin position="217"/>
        <end position="226"/>
    </location>
</feature>
<dbReference type="Pfam" id="PF03455">
    <property type="entry name" value="dDENN"/>
    <property type="match status" value="1"/>
</dbReference>
<dbReference type="SMART" id="SM00801">
    <property type="entry name" value="dDENN"/>
    <property type="match status" value="1"/>
</dbReference>
<feature type="region of interest" description="Disordered" evidence="1">
    <location>
        <begin position="207"/>
        <end position="236"/>
    </location>
</feature>
<dbReference type="KEGG" id="bany:112049635"/>
<dbReference type="PROSITE" id="PS50211">
    <property type="entry name" value="DENN"/>
    <property type="match status" value="1"/>
</dbReference>
<proteinExistence type="predicted"/>
<dbReference type="InterPro" id="IPR037516">
    <property type="entry name" value="Tripartite_DENN"/>
</dbReference>
<evidence type="ECO:0000256" key="1">
    <source>
        <dbReference type="SAM" id="MobiDB-lite"/>
    </source>
</evidence>
<dbReference type="SMART" id="SM00799">
    <property type="entry name" value="DENN"/>
    <property type="match status" value="1"/>
</dbReference>
<name>A0A6J1NJQ8_BICAN</name>
<dbReference type="PANTHER" id="PTHR15288">
    <property type="entry name" value="DENN DOMAIN-CONTAINING PROTEIN 2"/>
    <property type="match status" value="1"/>
</dbReference>
<reference evidence="4" key="1">
    <citation type="submission" date="2025-08" db="UniProtKB">
        <authorList>
            <consortium name="RefSeq"/>
        </authorList>
    </citation>
    <scope>IDENTIFICATION</scope>
</reference>
<dbReference type="InterPro" id="IPR043153">
    <property type="entry name" value="DENN_C"/>
</dbReference>
<dbReference type="SMART" id="SM00800">
    <property type="entry name" value="uDENN"/>
    <property type="match status" value="1"/>
</dbReference>
<dbReference type="Pfam" id="PF03456">
    <property type="entry name" value="uDENN"/>
    <property type="match status" value="1"/>
</dbReference>
<dbReference type="Pfam" id="PF02141">
    <property type="entry name" value="DENN"/>
    <property type="match status" value="1"/>
</dbReference>
<dbReference type="RefSeq" id="XP_023943371.2">
    <property type="nucleotide sequence ID" value="XM_024087603.2"/>
</dbReference>
<dbReference type="InterPro" id="IPR005112">
    <property type="entry name" value="dDENN_dom"/>
</dbReference>
<dbReference type="GeneID" id="112049635"/>